<sequence>MQTTQSTKRKQPFPLPNPHIIAKFGLVQKRNTQKLKHTTNKMKTPIIALILSLFLAFSSQAKNKTVKTDSVEIIKDFNSAFKFQNYYISAQPSLEVLRWYKSQGVSSIINLRTEKENQDFATYAFNEKNMAKELDLDYYSLPIGGIKDYTPENLEAFAKLIEGDKKLLIHCRSAGRATTVFMAYLIKHKGYSVNEAAKVGRQLKFSLPLEKVLGKEISLEIED</sequence>
<dbReference type="InterPro" id="IPR029021">
    <property type="entry name" value="Prot-tyrosine_phosphatase-like"/>
</dbReference>
<dbReference type="Gene3D" id="3.90.190.10">
    <property type="entry name" value="Protein tyrosine phosphatase superfamily"/>
    <property type="match status" value="1"/>
</dbReference>
<dbReference type="AlphaFoldDB" id="A0A425XXN3"/>
<gene>
    <name evidence="2" type="ORF">DWB61_15475</name>
</gene>
<dbReference type="EMBL" id="QQWG01000020">
    <property type="protein sequence ID" value="RRG19443.1"/>
    <property type="molecule type" value="Genomic_DNA"/>
</dbReference>
<dbReference type="Proteomes" id="UP000285794">
    <property type="component" value="Unassembled WGS sequence"/>
</dbReference>
<protein>
    <recommendedName>
        <fullName evidence="1">DSP-PTPase phosphatase fused to NAD+ Kinase domain-containing protein</fullName>
    </recommendedName>
</protein>
<comment type="caution">
    <text evidence="2">The sequence shown here is derived from an EMBL/GenBank/DDBJ whole genome shotgun (WGS) entry which is preliminary data.</text>
</comment>
<dbReference type="InterPro" id="IPR055214">
    <property type="entry name" value="PTP-NADK"/>
</dbReference>
<proteinExistence type="predicted"/>
<dbReference type="SUPFAM" id="SSF52799">
    <property type="entry name" value="(Phosphotyrosine protein) phosphatases II"/>
    <property type="match status" value="1"/>
</dbReference>
<organism evidence="2 3">
    <name type="scientific">Ancylomarina euxinus</name>
    <dbReference type="NCBI Taxonomy" id="2283627"/>
    <lineage>
        <taxon>Bacteria</taxon>
        <taxon>Pseudomonadati</taxon>
        <taxon>Bacteroidota</taxon>
        <taxon>Bacteroidia</taxon>
        <taxon>Marinilabiliales</taxon>
        <taxon>Marinifilaceae</taxon>
        <taxon>Ancylomarina</taxon>
    </lineage>
</organism>
<name>A0A425XXN3_9BACT</name>
<keyword evidence="3" id="KW-1185">Reference proteome</keyword>
<dbReference type="Pfam" id="PF22741">
    <property type="entry name" value="PTP-NADK"/>
    <property type="match status" value="1"/>
</dbReference>
<reference evidence="2 3" key="1">
    <citation type="submission" date="2018-07" db="EMBL/GenBank/DDBJ databases">
        <title>Draft genome sequence of Ancylomarina sp. M1P.</title>
        <authorList>
            <person name="Yadav S."/>
            <person name="Villanueva L."/>
            <person name="Damste J.S.S."/>
        </authorList>
    </citation>
    <scope>NUCLEOTIDE SEQUENCE [LARGE SCALE GENOMIC DNA]</scope>
    <source>
        <strain evidence="2 3">M1P</strain>
    </source>
</reference>
<evidence type="ECO:0000313" key="3">
    <source>
        <dbReference type="Proteomes" id="UP000285794"/>
    </source>
</evidence>
<accession>A0A425XXN3</accession>
<evidence type="ECO:0000259" key="1">
    <source>
        <dbReference type="Pfam" id="PF22741"/>
    </source>
</evidence>
<feature type="domain" description="DSP-PTPase phosphatase fused to NAD+ Kinase" evidence="1">
    <location>
        <begin position="85"/>
        <end position="196"/>
    </location>
</feature>
<evidence type="ECO:0000313" key="2">
    <source>
        <dbReference type="EMBL" id="RRG19443.1"/>
    </source>
</evidence>